<sequence>ALFSPTLASKNSVSIASHPSYGDVVKSKMISTGTNLKSFSSSVKTVEGYFSGEVLLGAFQISDTMCPGCCSSGGAQEGTVLDAQSNPVMTFTSQINDTSRFDKSPTAFAKTEVFSQGENSQVVCSIQSRVDRNVRMLYTETVGSNSTANFAAHLPIPIKICLIMRTAEAAQESYHKSYRAERG</sequence>
<gene>
    <name evidence="1" type="ORF">GSOID_T00025920001</name>
</gene>
<proteinExistence type="predicted"/>
<accession>E4Z3G3</accession>
<name>E4Z3G3_OIKDI</name>
<dbReference type="AlphaFoldDB" id="E4Z3G3"/>
<feature type="non-terminal residue" evidence="1">
    <location>
        <position position="1"/>
    </location>
</feature>
<organism evidence="1">
    <name type="scientific">Oikopleura dioica</name>
    <name type="common">Tunicate</name>
    <dbReference type="NCBI Taxonomy" id="34765"/>
    <lineage>
        <taxon>Eukaryota</taxon>
        <taxon>Metazoa</taxon>
        <taxon>Chordata</taxon>
        <taxon>Tunicata</taxon>
        <taxon>Appendicularia</taxon>
        <taxon>Copelata</taxon>
        <taxon>Oikopleuridae</taxon>
        <taxon>Oikopleura</taxon>
    </lineage>
</organism>
<evidence type="ECO:0000313" key="1">
    <source>
        <dbReference type="EMBL" id="CBY42241.1"/>
    </source>
</evidence>
<reference evidence="1" key="1">
    <citation type="journal article" date="2010" name="Science">
        <title>Plasticity of animal genome architecture unmasked by rapid evolution of a pelagic tunicate.</title>
        <authorList>
            <person name="Denoeud F."/>
            <person name="Henriet S."/>
            <person name="Mungpakdee S."/>
            <person name="Aury J.M."/>
            <person name="Da Silva C."/>
            <person name="Brinkmann H."/>
            <person name="Mikhaleva J."/>
            <person name="Olsen L.C."/>
            <person name="Jubin C."/>
            <person name="Canestro C."/>
            <person name="Bouquet J.M."/>
            <person name="Danks G."/>
            <person name="Poulain J."/>
            <person name="Campsteijn C."/>
            <person name="Adamski M."/>
            <person name="Cross I."/>
            <person name="Yadetie F."/>
            <person name="Muffato M."/>
            <person name="Louis A."/>
            <person name="Butcher S."/>
            <person name="Tsagkogeorga G."/>
            <person name="Konrad A."/>
            <person name="Singh S."/>
            <person name="Jensen M.F."/>
            <person name="Cong E.H."/>
            <person name="Eikeseth-Otteraa H."/>
            <person name="Noel B."/>
            <person name="Anthouard V."/>
            <person name="Porcel B.M."/>
            <person name="Kachouri-Lafond R."/>
            <person name="Nishino A."/>
            <person name="Ugolini M."/>
            <person name="Chourrout P."/>
            <person name="Nishida H."/>
            <person name="Aasland R."/>
            <person name="Huzurbazar S."/>
            <person name="Westhof E."/>
            <person name="Delsuc F."/>
            <person name="Lehrach H."/>
            <person name="Reinhardt R."/>
            <person name="Weissenbach J."/>
            <person name="Roy S.W."/>
            <person name="Artiguenave F."/>
            <person name="Postlethwait J.H."/>
            <person name="Manak J.R."/>
            <person name="Thompson E.M."/>
            <person name="Jaillon O."/>
            <person name="Du Pasquier L."/>
            <person name="Boudinot P."/>
            <person name="Liberles D.A."/>
            <person name="Volff J.N."/>
            <person name="Philippe H."/>
            <person name="Lenhard B."/>
            <person name="Roest Crollius H."/>
            <person name="Wincker P."/>
            <person name="Chourrout D."/>
        </authorList>
    </citation>
    <scope>NUCLEOTIDE SEQUENCE [LARGE SCALE GENOMIC DNA]</scope>
</reference>
<dbReference type="Proteomes" id="UP000011014">
    <property type="component" value="Unassembled WGS sequence"/>
</dbReference>
<dbReference type="EMBL" id="FN656979">
    <property type="protein sequence ID" value="CBY42241.1"/>
    <property type="molecule type" value="Genomic_DNA"/>
</dbReference>
<protein>
    <submittedName>
        <fullName evidence="1">Uncharacterized protein</fullName>
    </submittedName>
</protein>